<evidence type="ECO:0000313" key="3">
    <source>
        <dbReference type="EMBL" id="GHC07616.1"/>
    </source>
</evidence>
<dbReference type="EMBL" id="BMXG01000018">
    <property type="protein sequence ID" value="GHC07616.1"/>
    <property type="molecule type" value="Genomic_DNA"/>
</dbReference>
<sequence length="278" mass="28473">MLKKGFTNEFSLSLIIEPTYSCAMKQLHFAVNIVVAIFASITLMADTLELRNGSSLKGNYEGGTPDVVRFNFNGSTQDYARGDIASLIFSKETPARPIETATSAPQPSTSSATSMTIPAGAVLVASIQSSLNSGQVKPGQTFPAILVSDLREGNQVLLPAGTQLQGQVINANSAGRFRKSAELSFTINAVTYQGQLIPVRASSQQEATEGGTGREMVGGAAKGAALGSIIGAITGDAGEGAAAGAAAGAAGGLIRKGDNVEYQAGSVLAFTLESPVNL</sequence>
<reference evidence="3" key="1">
    <citation type="journal article" date="2014" name="Int. J. Syst. Evol. Microbiol.">
        <title>Complete genome sequence of Corynebacterium casei LMG S-19264T (=DSM 44701T), isolated from a smear-ripened cheese.</title>
        <authorList>
            <consortium name="US DOE Joint Genome Institute (JGI-PGF)"/>
            <person name="Walter F."/>
            <person name="Albersmeier A."/>
            <person name="Kalinowski J."/>
            <person name="Ruckert C."/>
        </authorList>
    </citation>
    <scope>NUCLEOTIDE SEQUENCE</scope>
    <source>
        <strain evidence="3">KCTC 12870</strain>
    </source>
</reference>
<protein>
    <recommendedName>
        <fullName evidence="2">Glycine-zipper-containing OmpA-like membrane domain-containing protein</fullName>
    </recommendedName>
</protein>
<evidence type="ECO:0000313" key="4">
    <source>
        <dbReference type="Proteomes" id="UP000642829"/>
    </source>
</evidence>
<evidence type="ECO:0000259" key="2">
    <source>
        <dbReference type="Pfam" id="PF13436"/>
    </source>
</evidence>
<dbReference type="AlphaFoldDB" id="A0A8J3GDM4"/>
<name>A0A8J3GDM4_9BACT</name>
<keyword evidence="1" id="KW-1133">Transmembrane helix</keyword>
<organism evidence="3 4">
    <name type="scientific">Cerasicoccus arenae</name>
    <dbReference type="NCBI Taxonomy" id="424488"/>
    <lineage>
        <taxon>Bacteria</taxon>
        <taxon>Pseudomonadati</taxon>
        <taxon>Verrucomicrobiota</taxon>
        <taxon>Opitutia</taxon>
        <taxon>Puniceicoccales</taxon>
        <taxon>Cerasicoccaceae</taxon>
        <taxon>Cerasicoccus</taxon>
    </lineage>
</organism>
<dbReference type="Pfam" id="PF13436">
    <property type="entry name" value="Gly-zipper_OmpA"/>
    <property type="match status" value="1"/>
</dbReference>
<comment type="caution">
    <text evidence="3">The sequence shown here is derived from an EMBL/GenBank/DDBJ whole genome shotgun (WGS) entry which is preliminary data.</text>
</comment>
<keyword evidence="1" id="KW-0812">Transmembrane</keyword>
<proteinExistence type="predicted"/>
<dbReference type="InterPro" id="IPR025693">
    <property type="entry name" value="Gly-zipper_OmpA-like_dom"/>
</dbReference>
<gene>
    <name evidence="3" type="ORF">GCM10007047_25940</name>
</gene>
<dbReference type="Proteomes" id="UP000642829">
    <property type="component" value="Unassembled WGS sequence"/>
</dbReference>
<feature type="transmembrane region" description="Helical" evidence="1">
    <location>
        <begin position="27"/>
        <end position="48"/>
    </location>
</feature>
<feature type="domain" description="Glycine-zipper-containing OmpA-like membrane" evidence="2">
    <location>
        <begin position="217"/>
        <end position="255"/>
    </location>
</feature>
<evidence type="ECO:0000256" key="1">
    <source>
        <dbReference type="SAM" id="Phobius"/>
    </source>
</evidence>
<accession>A0A8J3GDM4</accession>
<keyword evidence="1" id="KW-0472">Membrane</keyword>
<reference evidence="3" key="2">
    <citation type="submission" date="2020-09" db="EMBL/GenBank/DDBJ databases">
        <authorList>
            <person name="Sun Q."/>
            <person name="Kim S."/>
        </authorList>
    </citation>
    <scope>NUCLEOTIDE SEQUENCE</scope>
    <source>
        <strain evidence="3">KCTC 12870</strain>
    </source>
</reference>
<keyword evidence="4" id="KW-1185">Reference proteome</keyword>